<accession>A0A443LUT8</accession>
<comment type="caution">
    <text evidence="2">The sequence shown here is derived from an EMBL/GenBank/DDBJ whole genome shotgun (WGS) entry which is preliminary data.</text>
</comment>
<keyword evidence="1" id="KW-0732">Signal</keyword>
<dbReference type="Proteomes" id="UP000286594">
    <property type="component" value="Unassembled WGS sequence"/>
</dbReference>
<protein>
    <submittedName>
        <fullName evidence="2">Uncharacterized protein</fullName>
    </submittedName>
</protein>
<proteinExistence type="predicted"/>
<evidence type="ECO:0000256" key="1">
    <source>
        <dbReference type="SAM" id="SignalP"/>
    </source>
</evidence>
<evidence type="ECO:0000313" key="2">
    <source>
        <dbReference type="EMBL" id="RWR52966.1"/>
    </source>
</evidence>
<feature type="signal peptide" evidence="1">
    <location>
        <begin position="1"/>
        <end position="22"/>
    </location>
</feature>
<keyword evidence="3" id="KW-1185">Reference proteome</keyword>
<dbReference type="OrthoDB" id="7875348at2"/>
<gene>
    <name evidence="2" type="ORF">EOW65_00420</name>
</gene>
<reference evidence="2 3" key="1">
    <citation type="submission" date="2019-01" db="EMBL/GenBank/DDBJ databases">
        <title>Sinorhodobacter populi sp. nov. isolated from the symptomatic bark tissue of Populus euramericana canker.</title>
        <authorList>
            <person name="Xu G."/>
        </authorList>
    </citation>
    <scope>NUCLEOTIDE SEQUENCE [LARGE SCALE GENOMIC DNA]</scope>
    <source>
        <strain evidence="2 3">CCTCC AB2012026</strain>
    </source>
</reference>
<organism evidence="2 3">
    <name type="scientific">Paenirhodobacter ferrireducens</name>
    <dbReference type="NCBI Taxonomy" id="1215032"/>
    <lineage>
        <taxon>Bacteria</taxon>
        <taxon>Pseudomonadati</taxon>
        <taxon>Pseudomonadota</taxon>
        <taxon>Alphaproteobacteria</taxon>
        <taxon>Rhodobacterales</taxon>
        <taxon>Rhodobacter group</taxon>
        <taxon>Paenirhodobacter</taxon>
    </lineage>
</organism>
<dbReference type="AlphaFoldDB" id="A0A443LUT8"/>
<evidence type="ECO:0000313" key="3">
    <source>
        <dbReference type="Proteomes" id="UP000286594"/>
    </source>
</evidence>
<dbReference type="EMBL" id="SAVB01000001">
    <property type="protein sequence ID" value="RWR52966.1"/>
    <property type="molecule type" value="Genomic_DNA"/>
</dbReference>
<sequence>MMMRAPALMFAAMLATATPAFAVTDVLTVDFGFFPQGTTCKIFNTTGKVTMRTGREIEFKIKGDTAKVAFRCSQPDGRTFEVNAGALLPQGDHRRVSMQINQDDHAHVLWDDGGLRKSIVPGILVWR</sequence>
<name>A0A443LUT8_9RHOB</name>
<feature type="chain" id="PRO_5019096240" evidence="1">
    <location>
        <begin position="23"/>
        <end position="127"/>
    </location>
</feature>